<dbReference type="InterPro" id="IPR050179">
    <property type="entry name" value="Trans_hexapeptide_repeat"/>
</dbReference>
<dbReference type="PANTHER" id="PTHR43300:SF7">
    <property type="entry name" value="UDP-N-ACETYLBACILLOSAMINE N-ACETYLTRANSFERASE"/>
    <property type="match status" value="1"/>
</dbReference>
<evidence type="ECO:0000259" key="2">
    <source>
        <dbReference type="Pfam" id="PF17836"/>
    </source>
</evidence>
<dbReference type="CDD" id="cd03360">
    <property type="entry name" value="LbH_AT_putative"/>
    <property type="match status" value="1"/>
</dbReference>
<dbReference type="NCBIfam" id="TIGR03570">
    <property type="entry name" value="NeuD_NnaD"/>
    <property type="match status" value="1"/>
</dbReference>
<dbReference type="Gene3D" id="2.160.10.10">
    <property type="entry name" value="Hexapeptide repeat proteins"/>
    <property type="match status" value="1"/>
</dbReference>
<comment type="caution">
    <text evidence="3">The sequence shown here is derived from an EMBL/GenBank/DDBJ whole genome shotgun (WGS) entry which is preliminary data.</text>
</comment>
<protein>
    <submittedName>
        <fullName evidence="3">NeuD/PglB/VioB family sugar acetyltransferase</fullName>
    </submittedName>
</protein>
<dbReference type="Gene3D" id="3.40.50.20">
    <property type="match status" value="1"/>
</dbReference>
<evidence type="ECO:0000256" key="1">
    <source>
        <dbReference type="ARBA" id="ARBA00007274"/>
    </source>
</evidence>
<proteinExistence type="inferred from homology"/>
<dbReference type="InterPro" id="IPR020019">
    <property type="entry name" value="AcTrfase_PglD-like"/>
</dbReference>
<dbReference type="Proteomes" id="UP001203058">
    <property type="component" value="Unassembled WGS sequence"/>
</dbReference>
<accession>A0ABS9VLN1</accession>
<keyword evidence="4" id="KW-1185">Reference proteome</keyword>
<sequence>MSELIIFGSGGHAKVVIEAVRARTPDRPIILIDDDPSAAGRVVLGIPVSGTRDWIASNISGSPVALGIGNNRGRSELLDWLASEGCEVEPVVHPSAIVGSTVSIGAGAFVAAGAVLIADSKIGEAAIVNTAASVDHDCQIGKAAHIAPGVRLCGNVSVGERSLIGVGTAVRPGMSIGADIVVGAGSAVVTDLIEAGTYAGCPARRIDA</sequence>
<dbReference type="Pfam" id="PF17836">
    <property type="entry name" value="PglD_N"/>
    <property type="match status" value="1"/>
</dbReference>
<comment type="similarity">
    <text evidence="1">Belongs to the transferase hexapeptide repeat family.</text>
</comment>
<reference evidence="3 4" key="1">
    <citation type="submission" date="2022-03" db="EMBL/GenBank/DDBJ databases">
        <authorList>
            <person name="Jo J.-H."/>
            <person name="Im W.-T."/>
        </authorList>
    </citation>
    <scope>NUCLEOTIDE SEQUENCE [LARGE SCALE GENOMIC DNA]</scope>
    <source>
        <strain evidence="3 4">SM33</strain>
    </source>
</reference>
<gene>
    <name evidence="3" type="ORF">LZ016_07110</name>
</gene>
<dbReference type="RefSeq" id="WP_241446702.1">
    <property type="nucleotide sequence ID" value="NZ_JAKZHW010000001.1"/>
</dbReference>
<dbReference type="SUPFAM" id="SSF51161">
    <property type="entry name" value="Trimeric LpxA-like enzymes"/>
    <property type="match status" value="1"/>
</dbReference>
<evidence type="ECO:0000313" key="3">
    <source>
        <dbReference type="EMBL" id="MCH8615867.1"/>
    </source>
</evidence>
<dbReference type="EMBL" id="JAKZHW010000001">
    <property type="protein sequence ID" value="MCH8615867.1"/>
    <property type="molecule type" value="Genomic_DNA"/>
</dbReference>
<feature type="domain" description="PglD N-terminal" evidence="2">
    <location>
        <begin position="4"/>
        <end position="80"/>
    </location>
</feature>
<evidence type="ECO:0000313" key="4">
    <source>
        <dbReference type="Proteomes" id="UP001203058"/>
    </source>
</evidence>
<dbReference type="Pfam" id="PF14602">
    <property type="entry name" value="Hexapep_2"/>
    <property type="match status" value="1"/>
</dbReference>
<dbReference type="InterPro" id="IPR011004">
    <property type="entry name" value="Trimer_LpxA-like_sf"/>
</dbReference>
<dbReference type="InterPro" id="IPR041561">
    <property type="entry name" value="PglD_N"/>
</dbReference>
<dbReference type="InterPro" id="IPR001451">
    <property type="entry name" value="Hexapep"/>
</dbReference>
<dbReference type="PANTHER" id="PTHR43300">
    <property type="entry name" value="ACETYLTRANSFERASE"/>
    <property type="match status" value="1"/>
</dbReference>
<organism evidence="3 4">
    <name type="scientific">Sphingomonas telluris</name>
    <dbReference type="NCBI Taxonomy" id="2907998"/>
    <lineage>
        <taxon>Bacteria</taxon>
        <taxon>Pseudomonadati</taxon>
        <taxon>Pseudomonadota</taxon>
        <taxon>Alphaproteobacteria</taxon>
        <taxon>Sphingomonadales</taxon>
        <taxon>Sphingomonadaceae</taxon>
        <taxon>Sphingomonas</taxon>
    </lineage>
</organism>
<name>A0ABS9VLN1_9SPHN</name>